<evidence type="ECO:0000259" key="7">
    <source>
        <dbReference type="Pfam" id="PF04024"/>
    </source>
</evidence>
<accession>A0A5C4U6H6</accession>
<dbReference type="PANTHER" id="PTHR33885:SF3">
    <property type="entry name" value="PHAGE SHOCK PROTEIN C"/>
    <property type="match status" value="1"/>
</dbReference>
<evidence type="ECO:0000256" key="6">
    <source>
        <dbReference type="SAM" id="Phobius"/>
    </source>
</evidence>
<evidence type="ECO:0000313" key="9">
    <source>
        <dbReference type="Proteomes" id="UP000312032"/>
    </source>
</evidence>
<dbReference type="GO" id="GO:0005886">
    <property type="term" value="C:plasma membrane"/>
    <property type="evidence" value="ECO:0007669"/>
    <property type="project" value="UniProtKB-SubCell"/>
</dbReference>
<dbReference type="RefSeq" id="WP_139464618.1">
    <property type="nucleotide sequence ID" value="NZ_VDHJ01000002.1"/>
</dbReference>
<evidence type="ECO:0000256" key="3">
    <source>
        <dbReference type="ARBA" id="ARBA00022692"/>
    </source>
</evidence>
<keyword evidence="5 6" id="KW-0472">Membrane</keyword>
<evidence type="ECO:0000256" key="4">
    <source>
        <dbReference type="ARBA" id="ARBA00022989"/>
    </source>
</evidence>
<comment type="subcellular location">
    <subcellularLocation>
        <location evidence="1">Cell membrane</location>
        <topology evidence="1">Single-pass membrane protein</topology>
    </subcellularLocation>
</comment>
<comment type="caution">
    <text evidence="8">The sequence shown here is derived from an EMBL/GenBank/DDBJ whole genome shotgun (WGS) entry which is preliminary data.</text>
</comment>
<evidence type="ECO:0000256" key="2">
    <source>
        <dbReference type="ARBA" id="ARBA00022475"/>
    </source>
</evidence>
<dbReference type="InterPro" id="IPR007168">
    <property type="entry name" value="Phageshock_PspC_N"/>
</dbReference>
<gene>
    <name evidence="8" type="ORF">FHE74_01275</name>
</gene>
<keyword evidence="4 6" id="KW-1133">Transmembrane helix</keyword>
<keyword evidence="2" id="KW-1003">Cell membrane</keyword>
<sequence length="80" mass="9112">MTYPINDSTLAYDLTAVEKQPRRLHRSSTQNWVGGVLSGFAETYGFDVALMRILFLCSMLLPGPQILLYLAAWLIMPRDY</sequence>
<evidence type="ECO:0000313" key="8">
    <source>
        <dbReference type="EMBL" id="TNL99702.1"/>
    </source>
</evidence>
<dbReference type="Proteomes" id="UP000312032">
    <property type="component" value="Unassembled WGS sequence"/>
</dbReference>
<keyword evidence="9" id="KW-1185">Reference proteome</keyword>
<proteinExistence type="predicted"/>
<keyword evidence="3 6" id="KW-0812">Transmembrane</keyword>
<dbReference type="PANTHER" id="PTHR33885">
    <property type="entry name" value="PHAGE SHOCK PROTEIN C"/>
    <property type="match status" value="1"/>
</dbReference>
<name>A0A5C4U6H6_9CORY</name>
<evidence type="ECO:0000256" key="5">
    <source>
        <dbReference type="ARBA" id="ARBA00023136"/>
    </source>
</evidence>
<organism evidence="8 9">
    <name type="scientific">Corynebacterium tapiri</name>
    <dbReference type="NCBI Taxonomy" id="1448266"/>
    <lineage>
        <taxon>Bacteria</taxon>
        <taxon>Bacillati</taxon>
        <taxon>Actinomycetota</taxon>
        <taxon>Actinomycetes</taxon>
        <taxon>Mycobacteriales</taxon>
        <taxon>Corynebacteriaceae</taxon>
        <taxon>Corynebacterium</taxon>
    </lineage>
</organism>
<protein>
    <submittedName>
        <fullName evidence="8">PspC domain-containing protein</fullName>
    </submittedName>
</protein>
<dbReference type="InterPro" id="IPR052027">
    <property type="entry name" value="PspC"/>
</dbReference>
<evidence type="ECO:0000256" key="1">
    <source>
        <dbReference type="ARBA" id="ARBA00004162"/>
    </source>
</evidence>
<feature type="transmembrane region" description="Helical" evidence="6">
    <location>
        <begin position="53"/>
        <end position="76"/>
    </location>
</feature>
<reference evidence="8 9" key="1">
    <citation type="submission" date="2019-06" db="EMBL/GenBank/DDBJ databases">
        <authorList>
            <person name="Li J."/>
        </authorList>
    </citation>
    <scope>NUCLEOTIDE SEQUENCE [LARGE SCALE GENOMIC DNA]</scope>
    <source>
        <strain evidence="8 9">LMG 28165</strain>
    </source>
</reference>
<dbReference type="EMBL" id="VDHJ01000002">
    <property type="protein sequence ID" value="TNL99702.1"/>
    <property type="molecule type" value="Genomic_DNA"/>
</dbReference>
<dbReference type="OrthoDB" id="7359894at2"/>
<dbReference type="AlphaFoldDB" id="A0A5C4U6H6"/>
<dbReference type="Pfam" id="PF04024">
    <property type="entry name" value="PspC"/>
    <property type="match status" value="1"/>
</dbReference>
<feature type="domain" description="Phage shock protein PspC N-terminal" evidence="7">
    <location>
        <begin position="22"/>
        <end position="78"/>
    </location>
</feature>